<dbReference type="FunFam" id="3.40.1190.10:FF:000011">
    <property type="entry name" value="Folylpolyglutamate synthase/dihydrofolate synthase"/>
    <property type="match status" value="1"/>
</dbReference>
<evidence type="ECO:0000256" key="5">
    <source>
        <dbReference type="ARBA" id="ARBA00022723"/>
    </source>
</evidence>
<dbReference type="InterPro" id="IPR004101">
    <property type="entry name" value="Mur_ligase_C"/>
</dbReference>
<dbReference type="InterPro" id="IPR013221">
    <property type="entry name" value="Mur_ligase_cen"/>
</dbReference>
<evidence type="ECO:0000256" key="9">
    <source>
        <dbReference type="ARBA" id="ARBA00047493"/>
    </source>
</evidence>
<protein>
    <recommendedName>
        <fullName evidence="3">tetrahydrofolate synthase</fullName>
        <ecNumber evidence="3">6.3.2.17</ecNumber>
    </recommendedName>
</protein>
<evidence type="ECO:0000256" key="3">
    <source>
        <dbReference type="ARBA" id="ARBA00013025"/>
    </source>
</evidence>
<name>A0A3B1CDP4_9ZZZZ</name>
<dbReference type="InterPro" id="IPR018109">
    <property type="entry name" value="Folylpolyglutamate_synth_CS"/>
</dbReference>
<keyword evidence="5" id="KW-0479">Metal-binding</keyword>
<sequence>MTIKSATAYLNSLEFHGIKLGLSNTVKLLEQLGNPQNDFAVVHVAGTNGKGSASMMISNVLTHAKIKNGLYVSPHLVTFRERVQVNGKMIGASAAVQLIADVKNASDALPNVQVTYFEFMTAMALLHFSRAGVKLAVLEVGLGGRFDSTNVVDPLVSVITSIAMDHRSHLGGTLASIAFEKCGIIKKGKDVVVGVRDGNVAKTITSEAKKKKAPCYLVKKDFTSRRFLKGGDFEHFNFRFGEIGFRDIKIPLAGKKQVDNAACAMTALLLLRRHGFKISDEAFRSGLANVYCPGRFETVSHTPSVILDGAHNPKAASALCHALMERFGNKKIDFIFGAMADKDYTRMIKNLAPVAKSFMFFSPGIERAAPPAKMALVLADTKIKTRIAKNIDDVLKLIERAPSKSVICVTGSFYTIGEIRSLLVN</sequence>
<feature type="domain" description="Mur ligase central" evidence="11">
    <location>
        <begin position="44"/>
        <end position="267"/>
    </location>
</feature>
<dbReference type="InterPro" id="IPR036615">
    <property type="entry name" value="Mur_ligase_C_dom_sf"/>
</dbReference>
<dbReference type="GO" id="GO:0005737">
    <property type="term" value="C:cytoplasm"/>
    <property type="evidence" value="ECO:0007669"/>
    <property type="project" value="TreeGrafter"/>
</dbReference>
<evidence type="ECO:0000256" key="8">
    <source>
        <dbReference type="ARBA" id="ARBA00022842"/>
    </source>
</evidence>
<reference evidence="12" key="1">
    <citation type="submission" date="2018-06" db="EMBL/GenBank/DDBJ databases">
        <authorList>
            <person name="Zhirakovskaya E."/>
        </authorList>
    </citation>
    <scope>NUCLEOTIDE SEQUENCE</scope>
</reference>
<evidence type="ECO:0000256" key="4">
    <source>
        <dbReference type="ARBA" id="ARBA00022598"/>
    </source>
</evidence>
<dbReference type="NCBIfam" id="TIGR01499">
    <property type="entry name" value="folC"/>
    <property type="match status" value="1"/>
</dbReference>
<dbReference type="AlphaFoldDB" id="A0A3B1CDP4"/>
<keyword evidence="7" id="KW-0067">ATP-binding</keyword>
<feature type="domain" description="Mur ligase C-terminal" evidence="10">
    <location>
        <begin position="294"/>
        <end position="413"/>
    </location>
</feature>
<comment type="similarity">
    <text evidence="2">Belongs to the folylpolyglutamate synthase family.</text>
</comment>
<proteinExistence type="inferred from homology"/>
<evidence type="ECO:0000256" key="7">
    <source>
        <dbReference type="ARBA" id="ARBA00022840"/>
    </source>
</evidence>
<dbReference type="GO" id="GO:0046872">
    <property type="term" value="F:metal ion binding"/>
    <property type="evidence" value="ECO:0007669"/>
    <property type="project" value="UniProtKB-KW"/>
</dbReference>
<dbReference type="PANTHER" id="PTHR11136:SF0">
    <property type="entry name" value="DIHYDROFOLATE SYNTHETASE-RELATED"/>
    <property type="match status" value="1"/>
</dbReference>
<dbReference type="InterPro" id="IPR036565">
    <property type="entry name" value="Mur-like_cat_sf"/>
</dbReference>
<dbReference type="SUPFAM" id="SSF53244">
    <property type="entry name" value="MurD-like peptide ligases, peptide-binding domain"/>
    <property type="match status" value="1"/>
</dbReference>
<dbReference type="EMBL" id="UOGC01000131">
    <property type="protein sequence ID" value="VAX22048.1"/>
    <property type="molecule type" value="Genomic_DNA"/>
</dbReference>
<dbReference type="PIRSF" id="PIRSF001563">
    <property type="entry name" value="Folylpolyglu_synth"/>
    <property type="match status" value="1"/>
</dbReference>
<dbReference type="Pfam" id="PF02875">
    <property type="entry name" value="Mur_ligase_C"/>
    <property type="match status" value="1"/>
</dbReference>
<organism evidence="12">
    <name type="scientific">hydrothermal vent metagenome</name>
    <dbReference type="NCBI Taxonomy" id="652676"/>
    <lineage>
        <taxon>unclassified sequences</taxon>
        <taxon>metagenomes</taxon>
        <taxon>ecological metagenomes</taxon>
    </lineage>
</organism>
<dbReference type="PANTHER" id="PTHR11136">
    <property type="entry name" value="FOLYLPOLYGLUTAMATE SYNTHASE-RELATED"/>
    <property type="match status" value="1"/>
</dbReference>
<dbReference type="Gene3D" id="3.40.1190.10">
    <property type="entry name" value="Mur-like, catalytic domain"/>
    <property type="match status" value="1"/>
</dbReference>
<dbReference type="Gene3D" id="3.90.190.20">
    <property type="entry name" value="Mur ligase, C-terminal domain"/>
    <property type="match status" value="1"/>
</dbReference>
<keyword evidence="6" id="KW-0547">Nucleotide-binding</keyword>
<dbReference type="Pfam" id="PF08245">
    <property type="entry name" value="Mur_ligase_M"/>
    <property type="match status" value="1"/>
</dbReference>
<evidence type="ECO:0000256" key="1">
    <source>
        <dbReference type="ARBA" id="ARBA00001946"/>
    </source>
</evidence>
<dbReference type="EC" id="6.3.2.17" evidence="3"/>
<comment type="cofactor">
    <cofactor evidence="1">
        <name>Mg(2+)</name>
        <dbReference type="ChEBI" id="CHEBI:18420"/>
    </cofactor>
</comment>
<accession>A0A3B1CDP4</accession>
<evidence type="ECO:0000256" key="2">
    <source>
        <dbReference type="ARBA" id="ARBA00008276"/>
    </source>
</evidence>
<dbReference type="GO" id="GO:0004326">
    <property type="term" value="F:tetrahydrofolylpolyglutamate synthase activity"/>
    <property type="evidence" value="ECO:0007669"/>
    <property type="project" value="UniProtKB-EC"/>
</dbReference>
<dbReference type="PROSITE" id="PS01012">
    <property type="entry name" value="FOLYLPOLYGLU_SYNT_2"/>
    <property type="match status" value="1"/>
</dbReference>
<dbReference type="PROSITE" id="PS01011">
    <property type="entry name" value="FOLYLPOLYGLU_SYNT_1"/>
    <property type="match status" value="1"/>
</dbReference>
<evidence type="ECO:0000256" key="6">
    <source>
        <dbReference type="ARBA" id="ARBA00022741"/>
    </source>
</evidence>
<dbReference type="InterPro" id="IPR001645">
    <property type="entry name" value="Folylpolyglutamate_synth"/>
</dbReference>
<evidence type="ECO:0000259" key="10">
    <source>
        <dbReference type="Pfam" id="PF02875"/>
    </source>
</evidence>
<gene>
    <name evidence="12" type="ORF">MNBD_NITROSPINAE01-714</name>
</gene>
<evidence type="ECO:0000259" key="11">
    <source>
        <dbReference type="Pfam" id="PF08245"/>
    </source>
</evidence>
<evidence type="ECO:0000313" key="12">
    <source>
        <dbReference type="EMBL" id="VAX22048.1"/>
    </source>
</evidence>
<dbReference type="SUPFAM" id="SSF53623">
    <property type="entry name" value="MurD-like peptide ligases, catalytic domain"/>
    <property type="match status" value="1"/>
</dbReference>
<comment type="catalytic activity">
    <reaction evidence="9">
        <text>(6S)-5,6,7,8-tetrahydrofolyl-(gamma-L-Glu)(n) + L-glutamate + ATP = (6S)-5,6,7,8-tetrahydrofolyl-(gamma-L-Glu)(n+1) + ADP + phosphate + H(+)</text>
        <dbReference type="Rhea" id="RHEA:10580"/>
        <dbReference type="Rhea" id="RHEA-COMP:14738"/>
        <dbReference type="Rhea" id="RHEA-COMP:14740"/>
        <dbReference type="ChEBI" id="CHEBI:15378"/>
        <dbReference type="ChEBI" id="CHEBI:29985"/>
        <dbReference type="ChEBI" id="CHEBI:30616"/>
        <dbReference type="ChEBI" id="CHEBI:43474"/>
        <dbReference type="ChEBI" id="CHEBI:141005"/>
        <dbReference type="ChEBI" id="CHEBI:456216"/>
        <dbReference type="EC" id="6.3.2.17"/>
    </reaction>
</comment>
<dbReference type="GO" id="GO:0005524">
    <property type="term" value="F:ATP binding"/>
    <property type="evidence" value="ECO:0007669"/>
    <property type="project" value="UniProtKB-KW"/>
</dbReference>
<keyword evidence="4 12" id="KW-0436">Ligase</keyword>
<keyword evidence="8" id="KW-0460">Magnesium</keyword>
<dbReference type="GO" id="GO:0008841">
    <property type="term" value="F:dihydrofolate synthase activity"/>
    <property type="evidence" value="ECO:0007669"/>
    <property type="project" value="TreeGrafter"/>
</dbReference>